<evidence type="ECO:0000256" key="6">
    <source>
        <dbReference type="ARBA" id="ARBA00023157"/>
    </source>
</evidence>
<evidence type="ECO:0008006" key="17">
    <source>
        <dbReference type="Google" id="ProtNLM"/>
    </source>
</evidence>
<keyword evidence="8" id="KW-0325">Glycoprotein</keyword>
<evidence type="ECO:0000256" key="9">
    <source>
        <dbReference type="SAM" id="MobiDB-lite"/>
    </source>
</evidence>
<evidence type="ECO:0000259" key="13">
    <source>
        <dbReference type="Pfam" id="PF18611"/>
    </source>
</evidence>
<reference evidence="15 16" key="1">
    <citation type="journal article" date="2023" name="bioRxiv">
        <title>Conserved and derived expression patterns and positive selection on dental genes reveal complex evolutionary context of ever-growing rodent molars.</title>
        <authorList>
            <person name="Calamari Z.T."/>
            <person name="Song A."/>
            <person name="Cohen E."/>
            <person name="Akter M."/>
            <person name="Roy R.D."/>
            <person name="Hallikas O."/>
            <person name="Christensen M.M."/>
            <person name="Li P."/>
            <person name="Marangoni P."/>
            <person name="Jernvall J."/>
            <person name="Klein O.D."/>
        </authorList>
    </citation>
    <scope>NUCLEOTIDE SEQUENCE [LARGE SCALE GENOMIC DNA]</scope>
    <source>
        <strain evidence="15">V071</strain>
    </source>
</reference>
<evidence type="ECO:0000313" key="14">
    <source>
        <dbReference type="EMBL" id="KAK7795193.1"/>
    </source>
</evidence>
<feature type="chain" id="PRO_5044716847" description="Interleukin-3 receptor subunit alpha" evidence="11">
    <location>
        <begin position="24"/>
        <end position="325"/>
    </location>
</feature>
<sequence>MAAPWRLLLLLLLLLTLAPQACALTSEPAPRFRNLRLEPNELRLSWDGDVTSGSRQVHCQKGSNSPVRAPRRRPYCTFASLSLCHVTNFSVFLEEDPGSAAWIQFPESDTDRASAATDLHCWVHDVDVMTCRWGRGPGADEHAQYRMWWRDAALGRDRDRECAHYDVTDAQGAHLGCRVDLATLLPTHHVTVTVTGGGASCSDISVDLQRVEVLTPPVLAAVCNGSEEARLRWEMRSHFYHSFQYELQINKTSESHFRALIPGSASFRVRAKPMAEAQFSDWSHAVRLDCAPAAAERKHVTVMAAALAALGAGLLVLGTLLLCRR</sequence>
<evidence type="ECO:0000313" key="16">
    <source>
        <dbReference type="Proteomes" id="UP001488838"/>
    </source>
</evidence>
<keyword evidence="6" id="KW-1015">Disulfide bond</keyword>
<dbReference type="Gene3D" id="2.60.40.3850">
    <property type="match status" value="1"/>
</dbReference>
<keyword evidence="5 10" id="KW-0472">Membrane</keyword>
<comment type="subcellular location">
    <subcellularLocation>
        <location evidence="1">Membrane</location>
        <topology evidence="1">Single-pass type I membrane protein</topology>
    </subcellularLocation>
</comment>
<dbReference type="PANTHER" id="PTHR23037">
    <property type="entry name" value="CYTOKINE RECEPTOR"/>
    <property type="match status" value="1"/>
</dbReference>
<dbReference type="AlphaFoldDB" id="A0AAW0GWQ8"/>
<dbReference type="Pfam" id="PF18611">
    <property type="entry name" value="IL3Ra_N"/>
    <property type="match status" value="1"/>
</dbReference>
<evidence type="ECO:0000313" key="15">
    <source>
        <dbReference type="EMBL" id="KAK7795202.1"/>
    </source>
</evidence>
<feature type="transmembrane region" description="Helical" evidence="10">
    <location>
        <begin position="300"/>
        <end position="323"/>
    </location>
</feature>
<reference evidence="15" key="2">
    <citation type="submission" date="2024-03" db="EMBL/GenBank/DDBJ databases">
        <authorList>
            <person name="Calamari Z.T."/>
        </authorList>
    </citation>
    <scope>NUCLEOTIDE SEQUENCE</scope>
    <source>
        <strain evidence="15">V071</strain>
        <tissue evidence="15">Muscle</tissue>
    </source>
</reference>
<evidence type="ECO:0000256" key="1">
    <source>
        <dbReference type="ARBA" id="ARBA00004479"/>
    </source>
</evidence>
<evidence type="ECO:0000256" key="5">
    <source>
        <dbReference type="ARBA" id="ARBA00023136"/>
    </source>
</evidence>
<dbReference type="Gene3D" id="2.60.40.10">
    <property type="entry name" value="Immunoglobulins"/>
    <property type="match status" value="2"/>
</dbReference>
<dbReference type="GO" id="GO:0004896">
    <property type="term" value="F:cytokine receptor activity"/>
    <property type="evidence" value="ECO:0007669"/>
    <property type="project" value="TreeGrafter"/>
</dbReference>
<evidence type="ECO:0000256" key="7">
    <source>
        <dbReference type="ARBA" id="ARBA00023170"/>
    </source>
</evidence>
<evidence type="ECO:0000256" key="11">
    <source>
        <dbReference type="SAM" id="SignalP"/>
    </source>
</evidence>
<dbReference type="InterPro" id="IPR015321">
    <property type="entry name" value="TypeI_recpt_CBD"/>
</dbReference>
<evidence type="ECO:0000256" key="2">
    <source>
        <dbReference type="ARBA" id="ARBA00022692"/>
    </source>
</evidence>
<accession>A0AAW0GWQ8</accession>
<comment type="caution">
    <text evidence="15">The sequence shown here is derived from an EMBL/GenBank/DDBJ whole genome shotgun (WGS) entry which is preliminary data.</text>
</comment>
<keyword evidence="2 10" id="KW-0812">Transmembrane</keyword>
<keyword evidence="4 10" id="KW-1133">Transmembrane helix</keyword>
<keyword evidence="3 11" id="KW-0732">Signal</keyword>
<protein>
    <recommendedName>
        <fullName evidence="17">Interleukin-3 receptor subunit alpha</fullName>
    </recommendedName>
</protein>
<feature type="compositionally biased region" description="Polar residues" evidence="9">
    <location>
        <begin position="51"/>
        <end position="66"/>
    </location>
</feature>
<dbReference type="EMBL" id="JBBHLL010003031">
    <property type="protein sequence ID" value="KAK7795202.1"/>
    <property type="molecule type" value="Genomic_DNA"/>
</dbReference>
<evidence type="ECO:0000256" key="10">
    <source>
        <dbReference type="SAM" id="Phobius"/>
    </source>
</evidence>
<gene>
    <name evidence="14" type="ORF">U0070_003056</name>
    <name evidence="15" type="ORF">U0070_024793</name>
</gene>
<dbReference type="PANTHER" id="PTHR23037:SF35">
    <property type="entry name" value="FIBRONECTIN TYPE-III DOMAIN-CONTAINING PROTEIN"/>
    <property type="match status" value="1"/>
</dbReference>
<evidence type="ECO:0000256" key="8">
    <source>
        <dbReference type="ARBA" id="ARBA00023180"/>
    </source>
</evidence>
<evidence type="ECO:0000256" key="4">
    <source>
        <dbReference type="ARBA" id="ARBA00022989"/>
    </source>
</evidence>
<dbReference type="SUPFAM" id="SSF49265">
    <property type="entry name" value="Fibronectin type III"/>
    <property type="match status" value="1"/>
</dbReference>
<dbReference type="Pfam" id="PF09240">
    <property type="entry name" value="IL6Ra-bind"/>
    <property type="match status" value="1"/>
</dbReference>
<proteinExistence type="predicted"/>
<evidence type="ECO:0000259" key="12">
    <source>
        <dbReference type="Pfam" id="PF09240"/>
    </source>
</evidence>
<dbReference type="EMBL" id="JBBHLL010003045">
    <property type="protein sequence ID" value="KAK7795193.1"/>
    <property type="molecule type" value="Genomic_DNA"/>
</dbReference>
<dbReference type="InterPro" id="IPR036116">
    <property type="entry name" value="FN3_sf"/>
</dbReference>
<dbReference type="GO" id="GO:0009897">
    <property type="term" value="C:external side of plasma membrane"/>
    <property type="evidence" value="ECO:0007669"/>
    <property type="project" value="TreeGrafter"/>
</dbReference>
<feature type="region of interest" description="Disordered" evidence="9">
    <location>
        <begin position="49"/>
        <end position="68"/>
    </location>
</feature>
<dbReference type="Proteomes" id="UP001488838">
    <property type="component" value="Unassembled WGS sequence"/>
</dbReference>
<dbReference type="InterPro" id="IPR040907">
    <property type="entry name" value="IL3Ra_N"/>
</dbReference>
<dbReference type="InterPro" id="IPR013783">
    <property type="entry name" value="Ig-like_fold"/>
</dbReference>
<feature type="domain" description="IL-3 receptor alpha chain N-terminal" evidence="13">
    <location>
        <begin position="33"/>
        <end position="106"/>
    </location>
</feature>
<organism evidence="15 16">
    <name type="scientific">Myodes glareolus</name>
    <name type="common">Bank vole</name>
    <name type="synonym">Clethrionomys glareolus</name>
    <dbReference type="NCBI Taxonomy" id="447135"/>
    <lineage>
        <taxon>Eukaryota</taxon>
        <taxon>Metazoa</taxon>
        <taxon>Chordata</taxon>
        <taxon>Craniata</taxon>
        <taxon>Vertebrata</taxon>
        <taxon>Euteleostomi</taxon>
        <taxon>Mammalia</taxon>
        <taxon>Eutheria</taxon>
        <taxon>Euarchontoglires</taxon>
        <taxon>Glires</taxon>
        <taxon>Rodentia</taxon>
        <taxon>Myomorpha</taxon>
        <taxon>Muroidea</taxon>
        <taxon>Cricetidae</taxon>
        <taxon>Arvicolinae</taxon>
        <taxon>Myodes</taxon>
    </lineage>
</organism>
<feature type="domain" description="Type I cytokine receptor cytokine-binding" evidence="12">
    <location>
        <begin position="118"/>
        <end position="209"/>
    </location>
</feature>
<name>A0AAW0GWQ8_MYOGA</name>
<feature type="signal peptide" evidence="11">
    <location>
        <begin position="1"/>
        <end position="23"/>
    </location>
</feature>
<keyword evidence="16" id="KW-1185">Reference proteome</keyword>
<keyword evidence="7" id="KW-0675">Receptor</keyword>
<evidence type="ECO:0000256" key="3">
    <source>
        <dbReference type="ARBA" id="ARBA00022729"/>
    </source>
</evidence>